<protein>
    <submittedName>
        <fullName evidence="2">Uncharacterized protein</fullName>
    </submittedName>
</protein>
<dbReference type="EMBL" id="JACHMH010000001">
    <property type="protein sequence ID" value="MBB4680864.1"/>
    <property type="molecule type" value="Genomic_DNA"/>
</dbReference>
<name>A0A7W7CGQ6_9PSEU</name>
<dbReference type="AlphaFoldDB" id="A0A7W7CGQ6"/>
<evidence type="ECO:0000313" key="2">
    <source>
        <dbReference type="EMBL" id="MBB4680864.1"/>
    </source>
</evidence>
<dbReference type="Proteomes" id="UP000533598">
    <property type="component" value="Unassembled WGS sequence"/>
</dbReference>
<evidence type="ECO:0000313" key="3">
    <source>
        <dbReference type="Proteomes" id="UP000533598"/>
    </source>
</evidence>
<gene>
    <name evidence="2" type="ORF">HNR67_006982</name>
</gene>
<keyword evidence="3" id="KW-1185">Reference proteome</keyword>
<dbReference type="RefSeq" id="WP_185006973.1">
    <property type="nucleotide sequence ID" value="NZ_BAAAUI010000057.1"/>
</dbReference>
<accession>A0A7W7CGQ6</accession>
<sequence length="448" mass="48906">MDDKFELPPRRELPEDIKDRMRATVRMRMDDPEFEPQGRGRRFLAAAAAIMVVAVGAAVVVQSAQDEGTANDPGATTTPSASGGFQAGNQATADRALVDRCWRAAMLSPQAEKYPRRREEWMGGRQMTWSGVRQIGLRLGQQIAGCELSETTVWISEPQTPLAPEDPTQFKMMMMTPNGGSALNVRAGVGKVVVGVDQSARGGEKSALEPYDMFYGVRTGEPRQLPGGAKVHVGVEDPATRKFRDVIYAQLPAPMVTVVDQPQPPGERTSPAGKKLAECVETERTKYFRPVVNAELLVPGAYAEFPATGQWTVVGRHQEMVVACAWNQASGSYRMEVDRWGLPLIPEDAARPVRYTDAIPFDELRLPERDRRKDRFAGFAGAAAEQVAELSLTQPNGTPMRVILAKGTFIAYVTGPPQGHDQMDIDLATYVAKDAKGKVIGSGRLVPQ</sequence>
<feature type="region of interest" description="Disordered" evidence="1">
    <location>
        <begin position="67"/>
        <end position="87"/>
    </location>
</feature>
<feature type="compositionally biased region" description="Polar residues" evidence="1">
    <location>
        <begin position="74"/>
        <end position="87"/>
    </location>
</feature>
<proteinExistence type="predicted"/>
<organism evidence="2 3">
    <name type="scientific">Crossiella cryophila</name>
    <dbReference type="NCBI Taxonomy" id="43355"/>
    <lineage>
        <taxon>Bacteria</taxon>
        <taxon>Bacillati</taxon>
        <taxon>Actinomycetota</taxon>
        <taxon>Actinomycetes</taxon>
        <taxon>Pseudonocardiales</taxon>
        <taxon>Pseudonocardiaceae</taxon>
        <taxon>Crossiella</taxon>
    </lineage>
</organism>
<reference evidence="2 3" key="1">
    <citation type="submission" date="2020-08" db="EMBL/GenBank/DDBJ databases">
        <title>Sequencing the genomes of 1000 actinobacteria strains.</title>
        <authorList>
            <person name="Klenk H.-P."/>
        </authorList>
    </citation>
    <scope>NUCLEOTIDE SEQUENCE [LARGE SCALE GENOMIC DNA]</scope>
    <source>
        <strain evidence="2 3">DSM 44230</strain>
    </source>
</reference>
<comment type="caution">
    <text evidence="2">The sequence shown here is derived from an EMBL/GenBank/DDBJ whole genome shotgun (WGS) entry which is preliminary data.</text>
</comment>
<evidence type="ECO:0000256" key="1">
    <source>
        <dbReference type="SAM" id="MobiDB-lite"/>
    </source>
</evidence>